<reference evidence="2" key="1">
    <citation type="journal article" date="2020" name="Stud. Mycol.">
        <title>101 Dothideomycetes genomes: a test case for predicting lifestyles and emergence of pathogens.</title>
        <authorList>
            <person name="Haridas S."/>
            <person name="Albert R."/>
            <person name="Binder M."/>
            <person name="Bloem J."/>
            <person name="Labutti K."/>
            <person name="Salamov A."/>
            <person name="Andreopoulos B."/>
            <person name="Baker S."/>
            <person name="Barry K."/>
            <person name="Bills G."/>
            <person name="Bluhm B."/>
            <person name="Cannon C."/>
            <person name="Castanera R."/>
            <person name="Culley D."/>
            <person name="Daum C."/>
            <person name="Ezra D."/>
            <person name="Gonzalez J."/>
            <person name="Henrissat B."/>
            <person name="Kuo A."/>
            <person name="Liang C."/>
            <person name="Lipzen A."/>
            <person name="Lutzoni F."/>
            <person name="Magnuson J."/>
            <person name="Mondo S."/>
            <person name="Nolan M."/>
            <person name="Ohm R."/>
            <person name="Pangilinan J."/>
            <person name="Park H.-J."/>
            <person name="Ramirez L."/>
            <person name="Alfaro M."/>
            <person name="Sun H."/>
            <person name="Tritt A."/>
            <person name="Yoshinaga Y."/>
            <person name="Zwiers L.-H."/>
            <person name="Turgeon B."/>
            <person name="Goodwin S."/>
            <person name="Spatafora J."/>
            <person name="Crous P."/>
            <person name="Grigoriev I."/>
        </authorList>
    </citation>
    <scope>NUCLEOTIDE SEQUENCE</scope>
    <source>
        <strain evidence="2">CBS 627.86</strain>
    </source>
</reference>
<sequence length="156" mass="17148">MASENEADRHAKRLSWLRRQWTRVQRLFRRRNDRTHDTSNNNGTTNSSPSDPPPSSIADSRPTVAPGITVGQIIAVDETRSDPQMEHWARLARDGFDHQDTEVPSDSQPVHGSAPNTSAGSVDNLATRDRVAIGAATAFAGASERQVPKKKSPKEK</sequence>
<evidence type="ECO:0000313" key="3">
    <source>
        <dbReference type="Proteomes" id="UP000799770"/>
    </source>
</evidence>
<dbReference type="EMBL" id="ML977317">
    <property type="protein sequence ID" value="KAF2118184.1"/>
    <property type="molecule type" value="Genomic_DNA"/>
</dbReference>
<gene>
    <name evidence="2" type="ORF">BDV96DRAFT_684852</name>
</gene>
<accession>A0A6A5ZGE8</accession>
<feature type="compositionally biased region" description="Basic and acidic residues" evidence="1">
    <location>
        <begin position="79"/>
        <end position="101"/>
    </location>
</feature>
<dbReference type="Proteomes" id="UP000799770">
    <property type="component" value="Unassembled WGS sequence"/>
</dbReference>
<keyword evidence="3" id="KW-1185">Reference proteome</keyword>
<proteinExistence type="predicted"/>
<feature type="compositionally biased region" description="Low complexity" evidence="1">
    <location>
        <begin position="38"/>
        <end position="49"/>
    </location>
</feature>
<evidence type="ECO:0000256" key="1">
    <source>
        <dbReference type="SAM" id="MobiDB-lite"/>
    </source>
</evidence>
<feature type="compositionally biased region" description="Polar residues" evidence="1">
    <location>
        <begin position="102"/>
        <end position="121"/>
    </location>
</feature>
<name>A0A6A5ZGE8_9PLEO</name>
<dbReference type="AlphaFoldDB" id="A0A6A5ZGE8"/>
<protein>
    <submittedName>
        <fullName evidence="2">Uncharacterized protein</fullName>
    </submittedName>
</protein>
<feature type="region of interest" description="Disordered" evidence="1">
    <location>
        <begin position="27"/>
        <end position="64"/>
    </location>
</feature>
<organism evidence="2 3">
    <name type="scientific">Lophiotrema nucula</name>
    <dbReference type="NCBI Taxonomy" id="690887"/>
    <lineage>
        <taxon>Eukaryota</taxon>
        <taxon>Fungi</taxon>
        <taxon>Dikarya</taxon>
        <taxon>Ascomycota</taxon>
        <taxon>Pezizomycotina</taxon>
        <taxon>Dothideomycetes</taxon>
        <taxon>Pleosporomycetidae</taxon>
        <taxon>Pleosporales</taxon>
        <taxon>Lophiotremataceae</taxon>
        <taxon>Lophiotrema</taxon>
    </lineage>
</organism>
<feature type="region of interest" description="Disordered" evidence="1">
    <location>
        <begin position="79"/>
        <end position="124"/>
    </location>
</feature>
<evidence type="ECO:0000313" key="2">
    <source>
        <dbReference type="EMBL" id="KAF2118184.1"/>
    </source>
</evidence>